<evidence type="ECO:0000313" key="3">
    <source>
        <dbReference type="EMBL" id="PLB50364.1"/>
    </source>
</evidence>
<dbReference type="SUPFAM" id="SSF48403">
    <property type="entry name" value="Ankyrin repeat"/>
    <property type="match status" value="4"/>
</dbReference>
<feature type="repeat" description="ANK" evidence="1">
    <location>
        <begin position="202"/>
        <end position="234"/>
    </location>
</feature>
<gene>
    <name evidence="3" type="ORF">P170DRAFT_424749</name>
</gene>
<dbReference type="Gene3D" id="1.25.40.20">
    <property type="entry name" value="Ankyrin repeat-containing domain"/>
    <property type="match status" value="3"/>
</dbReference>
<dbReference type="OrthoDB" id="366390at2759"/>
<name>A0A2I2GBV1_9EURO</name>
<dbReference type="PROSITE" id="PS50181">
    <property type="entry name" value="FBOX"/>
    <property type="match status" value="1"/>
</dbReference>
<keyword evidence="1" id="KW-0040">ANK repeat</keyword>
<dbReference type="PANTHER" id="PTHR24133">
    <property type="entry name" value="ANKYRIN DOMAIN-CONTAINING"/>
    <property type="match status" value="1"/>
</dbReference>
<dbReference type="InterPro" id="IPR002110">
    <property type="entry name" value="Ankyrin_rpt"/>
</dbReference>
<dbReference type="InterPro" id="IPR036770">
    <property type="entry name" value="Ankyrin_rpt-contain_sf"/>
</dbReference>
<dbReference type="PANTHER" id="PTHR24133:SF40">
    <property type="entry name" value="ANKYRIN REPEAT DOMAIN 44"/>
    <property type="match status" value="1"/>
</dbReference>
<dbReference type="EMBL" id="MSFO01000003">
    <property type="protein sequence ID" value="PLB50364.1"/>
    <property type="molecule type" value="Genomic_DNA"/>
</dbReference>
<dbReference type="Gene3D" id="1.20.1280.50">
    <property type="match status" value="1"/>
</dbReference>
<dbReference type="GeneID" id="36555286"/>
<evidence type="ECO:0000259" key="2">
    <source>
        <dbReference type="PROSITE" id="PS50181"/>
    </source>
</evidence>
<dbReference type="InterPro" id="IPR001810">
    <property type="entry name" value="F-box_dom"/>
</dbReference>
<sequence>MPLLSLPNELLLQIFEHLYVDDANACSQTCHFFYALLNPNLIRRYAKQHEPKVLRHAVNQGDYAFMQKLFEAGVNFDAYREEPGDHFWDEASSDLLLNKAAGNGRTEVVRFLLDQNFGDSHRPRGRGHLPLVCALLNGHLGIARLLIARGVDAGLRARPRRFIFDTDAHRAALEYVAEKGPLESVRFLLDLMPSSVNTGNEFNQTPLMFAAMGGNLEILRCLIDKGADLGAMDPLGRGVLFYAALKGHEDAVLLLLELGQLEEEKDANFLVRQLNGEALIDIVGQGNSRVIEILLTWNNLAERIAASLTFDHLGLHYLLLASAVGGVDSCVQLLLETKDGLTPLRKGCITQSESPNNQRSLHQYYFSPLEEAAHRGHTRIVLRLLHFMRAREPARFEISFLTVVDAACHRNQPQLLRDILDSELVKQLDGNSLKTGLCRALRHDACHEEVMRLLLERGATFPKDERERHMMLGFTIHHGSPQAVKLILENTGIDPLQIVRDQFYQDETNTQSFLQLATRRGLRNRGNRLEMVRALLETNNRTLNPTDPHCQRALLESVVSGDVDTVKYFLDHNFDPNCHESGPLILAVTPLWPEKRCSEMIKLLISYGADVNDPREPALLKAAHWNVGDAATFQSLLDHGANPLQRDQYGQEPLWFNLWWNRGENVKQMLKALEAKGVQWDVDGMIRRTKSPCALHQSPRP</sequence>
<dbReference type="PROSITE" id="PS50297">
    <property type="entry name" value="ANK_REP_REGION"/>
    <property type="match status" value="1"/>
</dbReference>
<feature type="domain" description="F-box" evidence="2">
    <location>
        <begin position="1"/>
        <end position="45"/>
    </location>
</feature>
<protein>
    <submittedName>
        <fullName evidence="3">Ankyrin</fullName>
    </submittedName>
</protein>
<keyword evidence="4" id="KW-1185">Reference proteome</keyword>
<dbReference type="Pfam" id="PF12796">
    <property type="entry name" value="Ank_2"/>
    <property type="match status" value="3"/>
</dbReference>
<proteinExistence type="predicted"/>
<dbReference type="STRING" id="1392250.A0A2I2GBV1"/>
<dbReference type="SMART" id="SM00248">
    <property type="entry name" value="ANK"/>
    <property type="match status" value="12"/>
</dbReference>
<dbReference type="SUPFAM" id="SSF81383">
    <property type="entry name" value="F-box domain"/>
    <property type="match status" value="1"/>
</dbReference>
<dbReference type="PRINTS" id="PR01415">
    <property type="entry name" value="ANKYRIN"/>
</dbReference>
<evidence type="ECO:0000256" key="1">
    <source>
        <dbReference type="PROSITE-ProRule" id="PRU00023"/>
    </source>
</evidence>
<dbReference type="InterPro" id="IPR052391">
    <property type="entry name" value="E3_Ligase-Neurotoxin"/>
</dbReference>
<organism evidence="3 4">
    <name type="scientific">Aspergillus steynii IBT 23096</name>
    <dbReference type="NCBI Taxonomy" id="1392250"/>
    <lineage>
        <taxon>Eukaryota</taxon>
        <taxon>Fungi</taxon>
        <taxon>Dikarya</taxon>
        <taxon>Ascomycota</taxon>
        <taxon>Pezizomycotina</taxon>
        <taxon>Eurotiomycetes</taxon>
        <taxon>Eurotiomycetidae</taxon>
        <taxon>Eurotiales</taxon>
        <taxon>Aspergillaceae</taxon>
        <taxon>Aspergillus</taxon>
        <taxon>Aspergillus subgen. Circumdati</taxon>
    </lineage>
</organism>
<dbReference type="Proteomes" id="UP000234275">
    <property type="component" value="Unassembled WGS sequence"/>
</dbReference>
<accession>A0A2I2GBV1</accession>
<feature type="repeat" description="ANK" evidence="1">
    <location>
        <begin position="126"/>
        <end position="158"/>
    </location>
</feature>
<dbReference type="PROSITE" id="PS50088">
    <property type="entry name" value="ANK_REPEAT"/>
    <property type="match status" value="2"/>
</dbReference>
<comment type="caution">
    <text evidence="3">The sequence shown here is derived from an EMBL/GenBank/DDBJ whole genome shotgun (WGS) entry which is preliminary data.</text>
</comment>
<dbReference type="RefSeq" id="XP_024705666.1">
    <property type="nucleotide sequence ID" value="XM_024847587.1"/>
</dbReference>
<evidence type="ECO:0000313" key="4">
    <source>
        <dbReference type="Proteomes" id="UP000234275"/>
    </source>
</evidence>
<reference evidence="3 4" key="1">
    <citation type="submission" date="2016-12" db="EMBL/GenBank/DDBJ databases">
        <title>The genomes of Aspergillus section Nigri reveals drivers in fungal speciation.</title>
        <authorList>
            <consortium name="DOE Joint Genome Institute"/>
            <person name="Vesth T.C."/>
            <person name="Nybo J."/>
            <person name="Theobald S."/>
            <person name="Brandl J."/>
            <person name="Frisvad J.C."/>
            <person name="Nielsen K.F."/>
            <person name="Lyhne E.K."/>
            <person name="Kogle M.E."/>
            <person name="Kuo A."/>
            <person name="Riley R."/>
            <person name="Clum A."/>
            <person name="Nolan M."/>
            <person name="Lipzen A."/>
            <person name="Salamov A."/>
            <person name="Henrissat B."/>
            <person name="Wiebenga A."/>
            <person name="De Vries R.P."/>
            <person name="Grigoriev I.V."/>
            <person name="Mortensen U.H."/>
            <person name="Andersen M.R."/>
            <person name="Baker S.E."/>
        </authorList>
    </citation>
    <scope>NUCLEOTIDE SEQUENCE [LARGE SCALE GENOMIC DNA]</scope>
    <source>
        <strain evidence="3 4">IBT 23096</strain>
    </source>
</reference>
<dbReference type="AlphaFoldDB" id="A0A2I2GBV1"/>
<dbReference type="InterPro" id="IPR036047">
    <property type="entry name" value="F-box-like_dom_sf"/>
</dbReference>
<dbReference type="VEuPathDB" id="FungiDB:P170DRAFT_424749"/>
<dbReference type="Pfam" id="PF12937">
    <property type="entry name" value="F-box-like"/>
    <property type="match status" value="1"/>
</dbReference>